<gene>
    <name evidence="3" type="primary">spmB</name>
    <name evidence="3" type="ORF">ERS852448_00643</name>
</gene>
<feature type="transmembrane region" description="Helical" evidence="1">
    <location>
        <begin position="150"/>
        <end position="172"/>
    </location>
</feature>
<dbReference type="PANTHER" id="PTHR35793">
    <property type="entry name" value="INNER MEMBRANE PROTEIN YJIG"/>
    <property type="match status" value="1"/>
</dbReference>
<dbReference type="OrthoDB" id="9805623at2"/>
<dbReference type="EMBL" id="CYYA01000003">
    <property type="protein sequence ID" value="CUM82178.1"/>
    <property type="molecule type" value="Genomic_DNA"/>
</dbReference>
<organism evidence="3 4">
    <name type="scientific">Eubacterium ramulus</name>
    <dbReference type="NCBI Taxonomy" id="39490"/>
    <lineage>
        <taxon>Bacteria</taxon>
        <taxon>Bacillati</taxon>
        <taxon>Bacillota</taxon>
        <taxon>Clostridia</taxon>
        <taxon>Eubacteriales</taxon>
        <taxon>Eubacteriaceae</taxon>
        <taxon>Eubacterium</taxon>
    </lineage>
</organism>
<sequence>MQRILLFLSDVIIPLFIVVILMAGLLNRRNAYEDFVKGARDGLKTAVDILPTLAGLMVAVGILRASGLLDALAGVLGNCVDRIGFPSQLVPLAVVRMFSSSAATGLLLDVYEQFGTDSRLGRIASVMMSSSETIFYTMSIYFMIVKVKKTRWTLAGALVATVAGIMASVLLVG</sequence>
<dbReference type="PANTHER" id="PTHR35793:SF2">
    <property type="entry name" value="INNER MEMBRANE PROTEIN YJIG"/>
    <property type="match status" value="1"/>
</dbReference>
<feature type="transmembrane region" description="Helical" evidence="1">
    <location>
        <begin position="123"/>
        <end position="144"/>
    </location>
</feature>
<dbReference type="InterPro" id="IPR052549">
    <property type="entry name" value="SpmB"/>
</dbReference>
<proteinExistence type="predicted"/>
<evidence type="ECO:0000259" key="2">
    <source>
        <dbReference type="Pfam" id="PF07670"/>
    </source>
</evidence>
<name>A0A173RYH2_EUBRA</name>
<dbReference type="Proteomes" id="UP000095492">
    <property type="component" value="Unassembled WGS sequence"/>
</dbReference>
<protein>
    <submittedName>
        <fullName evidence="3">Spore maturation protein B</fullName>
    </submittedName>
</protein>
<reference evidence="3 4" key="1">
    <citation type="submission" date="2015-09" db="EMBL/GenBank/DDBJ databases">
        <authorList>
            <consortium name="Pathogen Informatics"/>
        </authorList>
    </citation>
    <scope>NUCLEOTIDE SEQUENCE [LARGE SCALE GENOMIC DNA]</scope>
    <source>
        <strain evidence="3 4">2789STDY5608891</strain>
    </source>
</reference>
<dbReference type="GeneID" id="97392138"/>
<dbReference type="RefSeq" id="WP_055289337.1">
    <property type="nucleotide sequence ID" value="NZ_CAXUGT010000007.1"/>
</dbReference>
<evidence type="ECO:0000313" key="3">
    <source>
        <dbReference type="EMBL" id="CUM82178.1"/>
    </source>
</evidence>
<keyword evidence="1" id="KW-1133">Transmembrane helix</keyword>
<feature type="domain" description="Nucleoside transporter/FeoB GTPase Gate" evidence="2">
    <location>
        <begin position="48"/>
        <end position="146"/>
    </location>
</feature>
<dbReference type="STRING" id="39490.ERS852448_00643"/>
<keyword evidence="1" id="KW-0472">Membrane</keyword>
<dbReference type="AlphaFoldDB" id="A0A173RYH2"/>
<feature type="transmembrane region" description="Helical" evidence="1">
    <location>
        <begin position="6"/>
        <end position="26"/>
    </location>
</feature>
<dbReference type="Pfam" id="PF07670">
    <property type="entry name" value="Gate"/>
    <property type="match status" value="1"/>
</dbReference>
<feature type="transmembrane region" description="Helical" evidence="1">
    <location>
        <begin position="47"/>
        <end position="69"/>
    </location>
</feature>
<dbReference type="InterPro" id="IPR011642">
    <property type="entry name" value="Gate_dom"/>
</dbReference>
<keyword evidence="1" id="KW-0812">Transmembrane</keyword>
<evidence type="ECO:0000313" key="4">
    <source>
        <dbReference type="Proteomes" id="UP000095492"/>
    </source>
</evidence>
<evidence type="ECO:0000256" key="1">
    <source>
        <dbReference type="SAM" id="Phobius"/>
    </source>
</evidence>
<accession>A0A173RYH2</accession>
<dbReference type="GO" id="GO:0005886">
    <property type="term" value="C:plasma membrane"/>
    <property type="evidence" value="ECO:0007669"/>
    <property type="project" value="TreeGrafter"/>
</dbReference>